<feature type="non-terminal residue" evidence="2">
    <location>
        <position position="1"/>
    </location>
</feature>
<accession>X0T6J3</accession>
<dbReference type="EMBL" id="BARS01011365">
    <property type="protein sequence ID" value="GAF89103.1"/>
    <property type="molecule type" value="Genomic_DNA"/>
</dbReference>
<name>X0T6J3_9ZZZZ</name>
<dbReference type="PANTHER" id="PTHR39081:SF1">
    <property type="entry name" value="MUT7-C RNASE DOMAIN-CONTAINING PROTEIN"/>
    <property type="match status" value="1"/>
</dbReference>
<dbReference type="PANTHER" id="PTHR39081">
    <property type="entry name" value="MUT7-C DOMAIN-CONTAINING PROTEIN"/>
    <property type="match status" value="1"/>
</dbReference>
<gene>
    <name evidence="2" type="ORF">S01H1_20695</name>
</gene>
<dbReference type="AlphaFoldDB" id="X0T6J3"/>
<proteinExistence type="predicted"/>
<dbReference type="InterPro" id="IPR002782">
    <property type="entry name" value="Mut7-C_RNAse_dom"/>
</dbReference>
<reference evidence="2" key="1">
    <citation type="journal article" date="2014" name="Front. Microbiol.">
        <title>High frequency of phylogenetically diverse reductive dehalogenase-homologous genes in deep subseafloor sedimentary metagenomes.</title>
        <authorList>
            <person name="Kawai M."/>
            <person name="Futagami T."/>
            <person name="Toyoda A."/>
            <person name="Takaki Y."/>
            <person name="Nishi S."/>
            <person name="Hori S."/>
            <person name="Arai W."/>
            <person name="Tsubouchi T."/>
            <person name="Morono Y."/>
            <person name="Uchiyama I."/>
            <person name="Ito T."/>
            <person name="Fujiyama A."/>
            <person name="Inagaki F."/>
            <person name="Takami H."/>
        </authorList>
    </citation>
    <scope>NUCLEOTIDE SEQUENCE</scope>
    <source>
        <strain evidence="2">Expedition CK06-06</strain>
    </source>
</reference>
<sequence length="160" mass="18864">TDIMKLLCDQMLGTLATWLRILGFDTFYANDMITDDELLHIANNEKRTIISRDKELIIRGKKKNLTTIEVKTTDLDEQLHQVLKIISIDKKFVLSRCTLCNTILETRTKSSVEGKVPKKIFENNDKFWFCTTCNKYYWKGSHYEKIMHKIDEIKKKITKQ</sequence>
<dbReference type="Pfam" id="PF01927">
    <property type="entry name" value="Mut7-C"/>
    <property type="match status" value="1"/>
</dbReference>
<organism evidence="2">
    <name type="scientific">marine sediment metagenome</name>
    <dbReference type="NCBI Taxonomy" id="412755"/>
    <lineage>
        <taxon>unclassified sequences</taxon>
        <taxon>metagenomes</taxon>
        <taxon>ecological metagenomes</taxon>
    </lineage>
</organism>
<feature type="domain" description="Mut7-C RNAse" evidence="1">
    <location>
        <begin position="4"/>
        <end position="149"/>
    </location>
</feature>
<protein>
    <recommendedName>
        <fullName evidence="1">Mut7-C RNAse domain-containing protein</fullName>
    </recommendedName>
</protein>
<comment type="caution">
    <text evidence="2">The sequence shown here is derived from an EMBL/GenBank/DDBJ whole genome shotgun (WGS) entry which is preliminary data.</text>
</comment>
<evidence type="ECO:0000313" key="2">
    <source>
        <dbReference type="EMBL" id="GAF89103.1"/>
    </source>
</evidence>
<dbReference type="SUPFAM" id="SSF57802">
    <property type="entry name" value="Rubredoxin-like"/>
    <property type="match status" value="1"/>
</dbReference>
<evidence type="ECO:0000259" key="1">
    <source>
        <dbReference type="Pfam" id="PF01927"/>
    </source>
</evidence>